<accession>A0A4R3LFF1</accession>
<dbReference type="InterPro" id="IPR023214">
    <property type="entry name" value="HAD_sf"/>
</dbReference>
<feature type="transmembrane region" description="Helical" evidence="9">
    <location>
        <begin position="258"/>
        <end position="277"/>
    </location>
</feature>
<dbReference type="Pfam" id="PF00689">
    <property type="entry name" value="Cation_ATPase_C"/>
    <property type="match status" value="1"/>
</dbReference>
<feature type="domain" description="Cation-transporting P-type ATPase N-terminal" evidence="10">
    <location>
        <begin position="10"/>
        <end position="84"/>
    </location>
</feature>
<keyword evidence="8 9" id="KW-0472">Membrane</keyword>
<evidence type="ECO:0000256" key="7">
    <source>
        <dbReference type="ARBA" id="ARBA00022989"/>
    </source>
</evidence>
<dbReference type="SUPFAM" id="SSF81665">
    <property type="entry name" value="Calcium ATPase, transmembrane domain M"/>
    <property type="match status" value="1"/>
</dbReference>
<dbReference type="Gene3D" id="2.70.150.10">
    <property type="entry name" value="Calcium-transporting ATPase, cytoplasmic transduction domain A"/>
    <property type="match status" value="1"/>
</dbReference>
<dbReference type="Gene3D" id="3.40.1110.10">
    <property type="entry name" value="Calcium-transporting ATPase, cytoplasmic domain N"/>
    <property type="match status" value="1"/>
</dbReference>
<feature type="transmembrane region" description="Helical" evidence="9">
    <location>
        <begin position="68"/>
        <end position="85"/>
    </location>
</feature>
<keyword evidence="6" id="KW-1278">Translocase</keyword>
<dbReference type="PRINTS" id="PR00120">
    <property type="entry name" value="HATPASE"/>
</dbReference>
<protein>
    <submittedName>
        <fullName evidence="11">Calcium-translocating P-type ATPase</fullName>
    </submittedName>
</protein>
<dbReference type="PRINTS" id="PR00119">
    <property type="entry name" value="CATATPASE"/>
</dbReference>
<dbReference type="SFLD" id="SFLDG00002">
    <property type="entry name" value="C1.7:_P-type_atpase_like"/>
    <property type="match status" value="1"/>
</dbReference>
<evidence type="ECO:0000256" key="4">
    <source>
        <dbReference type="ARBA" id="ARBA00022741"/>
    </source>
</evidence>
<dbReference type="GO" id="GO:0036376">
    <property type="term" value="P:sodium ion export across plasma membrane"/>
    <property type="evidence" value="ECO:0007669"/>
    <property type="project" value="TreeGrafter"/>
</dbReference>
<keyword evidence="5" id="KW-0067">ATP-binding</keyword>
<dbReference type="PANTHER" id="PTHR43294:SF20">
    <property type="entry name" value="P-TYPE ATPASE"/>
    <property type="match status" value="1"/>
</dbReference>
<feature type="transmembrane region" description="Helical" evidence="9">
    <location>
        <begin position="289"/>
        <end position="315"/>
    </location>
</feature>
<dbReference type="SUPFAM" id="SSF56784">
    <property type="entry name" value="HAD-like"/>
    <property type="match status" value="1"/>
</dbReference>
<evidence type="ECO:0000256" key="1">
    <source>
        <dbReference type="ARBA" id="ARBA00004141"/>
    </source>
</evidence>
<gene>
    <name evidence="11" type="ORF">EDC25_11650</name>
</gene>
<dbReference type="InterPro" id="IPR018303">
    <property type="entry name" value="ATPase_P-typ_P_site"/>
</dbReference>
<feature type="transmembrane region" description="Helical" evidence="9">
    <location>
        <begin position="903"/>
        <end position="922"/>
    </location>
</feature>
<keyword evidence="12" id="KW-1185">Reference proteome</keyword>
<dbReference type="GO" id="GO:0006883">
    <property type="term" value="P:intracellular sodium ion homeostasis"/>
    <property type="evidence" value="ECO:0007669"/>
    <property type="project" value="TreeGrafter"/>
</dbReference>
<evidence type="ECO:0000256" key="5">
    <source>
        <dbReference type="ARBA" id="ARBA00022840"/>
    </source>
</evidence>
<dbReference type="Gene3D" id="3.40.50.1000">
    <property type="entry name" value="HAD superfamily/HAD-like"/>
    <property type="match status" value="1"/>
</dbReference>
<dbReference type="RefSeq" id="WP_123522372.1">
    <property type="nucleotide sequence ID" value="NZ_JBHLWF010000019.1"/>
</dbReference>
<dbReference type="OrthoDB" id="9814270at2"/>
<proteinExistence type="inferred from homology"/>
<dbReference type="InterPro" id="IPR050510">
    <property type="entry name" value="Cation_transp_ATPase_P-type"/>
</dbReference>
<dbReference type="InterPro" id="IPR044492">
    <property type="entry name" value="P_typ_ATPase_HD_dom"/>
</dbReference>
<dbReference type="AlphaFoldDB" id="A0A4R3LFF1"/>
<dbReference type="GO" id="GO:0030007">
    <property type="term" value="P:intracellular potassium ion homeostasis"/>
    <property type="evidence" value="ECO:0007669"/>
    <property type="project" value="TreeGrafter"/>
</dbReference>
<dbReference type="InterPro" id="IPR023298">
    <property type="entry name" value="ATPase_P-typ_TM_dom_sf"/>
</dbReference>
<dbReference type="PANTHER" id="PTHR43294">
    <property type="entry name" value="SODIUM/POTASSIUM-TRANSPORTING ATPASE SUBUNIT ALPHA"/>
    <property type="match status" value="1"/>
</dbReference>
<feature type="transmembrane region" description="Helical" evidence="9">
    <location>
        <begin position="723"/>
        <end position="744"/>
    </location>
</feature>
<feature type="transmembrane region" description="Helical" evidence="9">
    <location>
        <begin position="870"/>
        <end position="891"/>
    </location>
</feature>
<dbReference type="FunFam" id="3.40.50.1000:FF:000028">
    <property type="entry name" value="Calcium-transporting P-type ATPase, putative"/>
    <property type="match status" value="1"/>
</dbReference>
<dbReference type="GO" id="GO:0005886">
    <property type="term" value="C:plasma membrane"/>
    <property type="evidence" value="ECO:0007669"/>
    <property type="project" value="TreeGrafter"/>
</dbReference>
<evidence type="ECO:0000313" key="12">
    <source>
        <dbReference type="Proteomes" id="UP000294599"/>
    </source>
</evidence>
<dbReference type="Pfam" id="PF13246">
    <property type="entry name" value="Cation_ATPase"/>
    <property type="match status" value="1"/>
</dbReference>
<dbReference type="GO" id="GO:0005524">
    <property type="term" value="F:ATP binding"/>
    <property type="evidence" value="ECO:0007669"/>
    <property type="project" value="UniProtKB-KW"/>
</dbReference>
<evidence type="ECO:0000256" key="3">
    <source>
        <dbReference type="ARBA" id="ARBA00022692"/>
    </source>
</evidence>
<evidence type="ECO:0000256" key="2">
    <source>
        <dbReference type="ARBA" id="ARBA00005675"/>
    </source>
</evidence>
<dbReference type="SUPFAM" id="SSF81660">
    <property type="entry name" value="Metal cation-transporting ATPase, ATP-binding domain N"/>
    <property type="match status" value="1"/>
</dbReference>
<dbReference type="SFLD" id="SFLDF00027">
    <property type="entry name" value="p-type_atpase"/>
    <property type="match status" value="1"/>
</dbReference>
<comment type="similarity">
    <text evidence="2">Belongs to the cation transport ATPase (P-type) (TC 3.A.3) family. Type IIA subfamily.</text>
</comment>
<evidence type="ECO:0000256" key="8">
    <source>
        <dbReference type="ARBA" id="ARBA00023136"/>
    </source>
</evidence>
<keyword evidence="3 9" id="KW-0812">Transmembrane</keyword>
<evidence type="ECO:0000313" key="11">
    <source>
        <dbReference type="EMBL" id="TCS96196.1"/>
    </source>
</evidence>
<dbReference type="NCBIfam" id="TIGR01494">
    <property type="entry name" value="ATPase_P-type"/>
    <property type="match status" value="2"/>
</dbReference>
<sequence>MHTHEHLPAAPWAAEPAELARALASNRETGLSAAEAARRLQQHGANELAVEPPVPAWKRFAAQFRDPLIYLLIVAIAISVIAWAVEGAHGWPVDALVIAVIVLLNAVLGFAQEAKASSAVAALATMTQVMSSVLRDGQVQRIPSRELVPGDVLLLAEGDAVGADARLFQAAALNVQEASLTGESAPVEKDSAAVPPDCALAERTSMVFKGTAVGQGSGRALVVATGMATQMGDIAGMLEAAAKAPTPLQREVGRVGRMLGIAVVLVALVVMATLLLVADIDGMGDVVTILLLGVSLAVAAVPEGLPAILSVVLALGVQRMAKRRAIVKHLSSVETLGSASVICTDKTGTLTRSEMTIQRVATASGVARITGVGYVPEGEILANGDVPPAPAQRAEDIVVLSGGSLANNAQLRRNAAGEWEILGDPTEAAFLVAERKLGLHQRRRQRFEQLREIPFSSERKMMSTVNIDREHDDERVLIAKGAPDVLLERCTHARVGMNVVPLDAPMRERILGDVAAMAGDALRTLGVAYRTLADGEEDADDDVLERGLAYVGSVGIIDPPREEVAVAIAQAQRAGIRVVMITGDHPDTAARIAQELGIRGVDEAGALSGRDLDALDDDAFAAAVRRTPVFARVAPAHKLRIVDTLRAQGNVVAMTGDGVNDAPALKSADIGVAMGINGTEVSKEAADMILADDNFATIVDAVREGRGIFDNIRKFLRYLLSSNMGEVLTVFLGVVLAGVIGLGGGDGALVLPLLATQILWINLVTDSGPALAMGLDPTPDDVMARRPRRPDQRVIDGRMLWAVLQIGLVMALVTLLTLDLYLPGGLIEGGRSLDNARTAAFTTLVFAQLFNCFNTRSDHASAFHAPFSNAWLWMAVALSALLQVAVVHIGVLNAAFGTVPLDAGQWLTCFAMASLVLWYGELRKLLRHLLRRRRRAS</sequence>
<dbReference type="InterPro" id="IPR008250">
    <property type="entry name" value="ATPase_P-typ_transduc_dom_A_sf"/>
</dbReference>
<evidence type="ECO:0000256" key="6">
    <source>
        <dbReference type="ARBA" id="ARBA00022967"/>
    </source>
</evidence>
<dbReference type="InterPro" id="IPR059000">
    <property type="entry name" value="ATPase_P-type_domA"/>
</dbReference>
<dbReference type="InterPro" id="IPR023299">
    <property type="entry name" value="ATPase_P-typ_cyto_dom_N"/>
</dbReference>
<dbReference type="InterPro" id="IPR001757">
    <property type="entry name" value="P_typ_ATPase"/>
</dbReference>
<dbReference type="Pfam" id="PF00122">
    <property type="entry name" value="E1-E2_ATPase"/>
    <property type="match status" value="1"/>
</dbReference>
<dbReference type="Pfam" id="PF00690">
    <property type="entry name" value="Cation_ATPase_N"/>
    <property type="match status" value="1"/>
</dbReference>
<feature type="transmembrane region" description="Helical" evidence="9">
    <location>
        <begin position="799"/>
        <end position="822"/>
    </location>
</feature>
<dbReference type="InterPro" id="IPR036412">
    <property type="entry name" value="HAD-like_sf"/>
</dbReference>
<evidence type="ECO:0000256" key="9">
    <source>
        <dbReference type="SAM" id="Phobius"/>
    </source>
</evidence>
<dbReference type="GO" id="GO:1990573">
    <property type="term" value="P:potassium ion import across plasma membrane"/>
    <property type="evidence" value="ECO:0007669"/>
    <property type="project" value="TreeGrafter"/>
</dbReference>
<dbReference type="GO" id="GO:0005391">
    <property type="term" value="F:P-type sodium:potassium-exchanging transporter activity"/>
    <property type="evidence" value="ECO:0007669"/>
    <property type="project" value="TreeGrafter"/>
</dbReference>
<dbReference type="SUPFAM" id="SSF81653">
    <property type="entry name" value="Calcium ATPase, transduction domain A"/>
    <property type="match status" value="1"/>
</dbReference>
<dbReference type="Pfam" id="PF08282">
    <property type="entry name" value="Hydrolase_3"/>
    <property type="match status" value="1"/>
</dbReference>
<dbReference type="InterPro" id="IPR004014">
    <property type="entry name" value="ATPase_P-typ_cation-transptr_N"/>
</dbReference>
<dbReference type="SFLD" id="SFLDS00003">
    <property type="entry name" value="Haloacid_Dehalogenase"/>
    <property type="match status" value="1"/>
</dbReference>
<dbReference type="GO" id="GO:1902600">
    <property type="term" value="P:proton transmembrane transport"/>
    <property type="evidence" value="ECO:0007669"/>
    <property type="project" value="TreeGrafter"/>
</dbReference>
<comment type="caution">
    <text evidence="11">The sequence shown here is derived from an EMBL/GenBank/DDBJ whole genome shotgun (WGS) entry which is preliminary data.</text>
</comment>
<keyword evidence="4" id="KW-0547">Nucleotide-binding</keyword>
<dbReference type="GO" id="GO:0016887">
    <property type="term" value="F:ATP hydrolysis activity"/>
    <property type="evidence" value="ECO:0007669"/>
    <property type="project" value="InterPro"/>
</dbReference>
<dbReference type="SMART" id="SM00831">
    <property type="entry name" value="Cation_ATPase_N"/>
    <property type="match status" value="1"/>
</dbReference>
<evidence type="ECO:0000259" key="10">
    <source>
        <dbReference type="SMART" id="SM00831"/>
    </source>
</evidence>
<dbReference type="EMBL" id="SMAF01000016">
    <property type="protein sequence ID" value="TCS96196.1"/>
    <property type="molecule type" value="Genomic_DNA"/>
</dbReference>
<dbReference type="PROSITE" id="PS00154">
    <property type="entry name" value="ATPASE_E1_E2"/>
    <property type="match status" value="1"/>
</dbReference>
<reference evidence="11 12" key="1">
    <citation type="submission" date="2019-03" db="EMBL/GenBank/DDBJ databases">
        <title>Genomic Encyclopedia of Type Strains, Phase IV (KMG-IV): sequencing the most valuable type-strain genomes for metagenomic binning, comparative biology and taxonomic classification.</title>
        <authorList>
            <person name="Goeker M."/>
        </authorList>
    </citation>
    <scope>NUCLEOTIDE SEQUENCE [LARGE SCALE GENOMIC DNA]</scope>
    <source>
        <strain evidence="11 12">DSM 21944</strain>
    </source>
</reference>
<dbReference type="InterPro" id="IPR006068">
    <property type="entry name" value="ATPase_P-typ_cation-transptr_C"/>
</dbReference>
<dbReference type="Proteomes" id="UP000294599">
    <property type="component" value="Unassembled WGS sequence"/>
</dbReference>
<feature type="transmembrane region" description="Helical" evidence="9">
    <location>
        <begin position="91"/>
        <end position="111"/>
    </location>
</feature>
<dbReference type="Gene3D" id="1.20.1110.10">
    <property type="entry name" value="Calcium-transporting ATPase, transmembrane domain"/>
    <property type="match status" value="1"/>
</dbReference>
<organism evidence="11 12">
    <name type="scientific">Pseudofulvimonas gallinarii</name>
    <dbReference type="NCBI Taxonomy" id="634155"/>
    <lineage>
        <taxon>Bacteria</taxon>
        <taxon>Pseudomonadati</taxon>
        <taxon>Pseudomonadota</taxon>
        <taxon>Gammaproteobacteria</taxon>
        <taxon>Lysobacterales</taxon>
        <taxon>Rhodanobacteraceae</taxon>
        <taxon>Pseudofulvimonas</taxon>
    </lineage>
</organism>
<comment type="subcellular location">
    <subcellularLocation>
        <location evidence="1">Membrane</location>
        <topology evidence="1">Multi-pass membrane protein</topology>
    </subcellularLocation>
</comment>
<keyword evidence="7 9" id="KW-1133">Transmembrane helix</keyword>
<name>A0A4R3LFF1_9GAMM</name>